<accession>A0ABU5F0R1</accession>
<reference evidence="3" key="1">
    <citation type="journal article" date="2023" name="Mar. Drugs">
        <title>Gemmata algarum, a Novel Planctomycete Isolated from an Algal Mat, Displays Antimicrobial Activity.</title>
        <authorList>
            <person name="Kumar G."/>
            <person name="Kallscheuer N."/>
            <person name="Kashif M."/>
            <person name="Ahamad S."/>
            <person name="Jagadeeshwari U."/>
            <person name="Pannikurungottu S."/>
            <person name="Haufschild T."/>
            <person name="Kabuu M."/>
            <person name="Sasikala C."/>
            <person name="Jogler C."/>
            <person name="Ramana C."/>
        </authorList>
    </citation>
    <scope>NUCLEOTIDE SEQUENCE [LARGE SCALE GENOMIC DNA]</scope>
    <source>
        <strain evidence="3">JC673</strain>
    </source>
</reference>
<proteinExistence type="predicted"/>
<sequence length="194" mass="20969">MGLFDRLFGRRGGETAQPEGATMRPENPCWVLVEGSTPADIQSAVVAHAGVAKPVQPDRHRVTIHRLDADRFGVTFDPPAPPYALTNLIGWLDDPRMTRGSRRAVGWLISPGSSVRYFLAPRQAHAGNDTLIGVGSDGRRVSVFLPSCRLDLSGERIAAIPEPDLSARGVEPVASFEVTLDGNASFGNPWFVIE</sequence>
<evidence type="ECO:0000256" key="1">
    <source>
        <dbReference type="SAM" id="MobiDB-lite"/>
    </source>
</evidence>
<evidence type="ECO:0000313" key="2">
    <source>
        <dbReference type="EMBL" id="MDY3560325.1"/>
    </source>
</evidence>
<gene>
    <name evidence="2" type="ORF">R5W23_001557</name>
</gene>
<name>A0ABU5F0R1_9BACT</name>
<comment type="caution">
    <text evidence="2">The sequence shown here is derived from an EMBL/GenBank/DDBJ whole genome shotgun (WGS) entry which is preliminary data.</text>
</comment>
<keyword evidence="3" id="KW-1185">Reference proteome</keyword>
<evidence type="ECO:0000313" key="3">
    <source>
        <dbReference type="Proteomes" id="UP001272242"/>
    </source>
</evidence>
<dbReference type="Proteomes" id="UP001272242">
    <property type="component" value="Unassembled WGS sequence"/>
</dbReference>
<dbReference type="EMBL" id="JAXBLV010000178">
    <property type="protein sequence ID" value="MDY3560325.1"/>
    <property type="molecule type" value="Genomic_DNA"/>
</dbReference>
<organism evidence="2 3">
    <name type="scientific">Gemmata algarum</name>
    <dbReference type="NCBI Taxonomy" id="2975278"/>
    <lineage>
        <taxon>Bacteria</taxon>
        <taxon>Pseudomonadati</taxon>
        <taxon>Planctomycetota</taxon>
        <taxon>Planctomycetia</taxon>
        <taxon>Gemmatales</taxon>
        <taxon>Gemmataceae</taxon>
        <taxon>Gemmata</taxon>
    </lineage>
</organism>
<dbReference type="RefSeq" id="WP_320686917.1">
    <property type="nucleotide sequence ID" value="NZ_JAXBLV010000178.1"/>
</dbReference>
<feature type="region of interest" description="Disordered" evidence="1">
    <location>
        <begin position="1"/>
        <end position="23"/>
    </location>
</feature>
<protein>
    <submittedName>
        <fullName evidence="2">Uncharacterized protein</fullName>
    </submittedName>
</protein>